<dbReference type="HOGENOM" id="CLU_2246003_0_0_11"/>
<dbReference type="KEGG" id="fsy:FsymDg_4256"/>
<accession>F8AXU9</accession>
<dbReference type="RefSeq" id="WP_013875381.1">
    <property type="nucleotide sequence ID" value="NC_015656.1"/>
</dbReference>
<evidence type="ECO:0000313" key="2">
    <source>
        <dbReference type="Proteomes" id="UP000001549"/>
    </source>
</evidence>
<protein>
    <submittedName>
        <fullName evidence="1">Uncharacterized protein</fullName>
    </submittedName>
</protein>
<organism evidence="1 2">
    <name type="scientific">Candidatus Protofrankia datiscae</name>
    <dbReference type="NCBI Taxonomy" id="2716812"/>
    <lineage>
        <taxon>Bacteria</taxon>
        <taxon>Bacillati</taxon>
        <taxon>Actinomycetota</taxon>
        <taxon>Actinomycetes</taxon>
        <taxon>Frankiales</taxon>
        <taxon>Frankiaceae</taxon>
        <taxon>Protofrankia</taxon>
    </lineage>
</organism>
<dbReference type="AlphaFoldDB" id="F8AXU9"/>
<proteinExistence type="predicted"/>
<reference evidence="1 2" key="1">
    <citation type="submission" date="2011-05" db="EMBL/GenBank/DDBJ databases">
        <title>Complete sequence of chromosome of Frankia symbiont of Datisca glomerata.</title>
        <authorList>
            <consortium name="US DOE Joint Genome Institute"/>
            <person name="Lucas S."/>
            <person name="Han J."/>
            <person name="Lapidus A."/>
            <person name="Cheng J.-F."/>
            <person name="Goodwin L."/>
            <person name="Pitluck S."/>
            <person name="Peters L."/>
            <person name="Mikhailova N."/>
            <person name="Chertkov O."/>
            <person name="Teshima H."/>
            <person name="Han C."/>
            <person name="Tapia R."/>
            <person name="Land M."/>
            <person name="Hauser L."/>
            <person name="Kyrpides N."/>
            <person name="Ivanova N."/>
            <person name="Pagani I."/>
            <person name="Berry A."/>
            <person name="Pawlowski K."/>
            <person name="Persson T."/>
            <person name="Vanden Heuvel B."/>
            <person name="Benson D."/>
            <person name="Woyke T."/>
        </authorList>
    </citation>
    <scope>NUCLEOTIDE SEQUENCE [LARGE SCALE GENOMIC DNA]</scope>
    <source>
        <strain evidence="2">4085684</strain>
    </source>
</reference>
<keyword evidence="2" id="KW-1185">Reference proteome</keyword>
<sequence length="104" mass="10590">MPAIGEVSVAWDSDCCAAASALRAAVTAWLSAFTCASDAPALRSADSLDSLVATVASACATEAASAAESIVASTCPVMTCWPTVTETPVTRPETPKVRLAWWAA</sequence>
<evidence type="ECO:0000313" key="1">
    <source>
        <dbReference type="EMBL" id="AEH11517.1"/>
    </source>
</evidence>
<gene>
    <name evidence="1" type="ordered locus">FsymDg_4256</name>
</gene>
<dbReference type="EMBL" id="CP002801">
    <property type="protein sequence ID" value="AEH11517.1"/>
    <property type="molecule type" value="Genomic_DNA"/>
</dbReference>
<dbReference type="Proteomes" id="UP000001549">
    <property type="component" value="Chromosome"/>
</dbReference>
<name>F8AXU9_9ACTN</name>